<sequence>MPCSVFSCPPSLVLAADRRIPRTHNRLSGSEPPPLSSQGLSPTYLLPA</sequence>
<dbReference type="Proteomes" id="UP000092177">
    <property type="component" value="Chromosome 11"/>
</dbReference>
<dbReference type="EMBL" id="LTAN01000011">
    <property type="protein sequence ID" value="OBR02196.1"/>
    <property type="molecule type" value="Genomic_DNA"/>
</dbReference>
<name>A0A1B7XR11_COLHI</name>
<dbReference type="RefSeq" id="XP_018150714.1">
    <property type="nucleotide sequence ID" value="XM_018309471.1"/>
</dbReference>
<accession>A0A1B7XR11</accession>
<evidence type="ECO:0000313" key="2">
    <source>
        <dbReference type="EMBL" id="OBR02196.1"/>
    </source>
</evidence>
<keyword evidence="3" id="KW-1185">Reference proteome</keyword>
<dbReference type="GeneID" id="28873578"/>
<evidence type="ECO:0000256" key="1">
    <source>
        <dbReference type="SAM" id="MobiDB-lite"/>
    </source>
</evidence>
<dbReference type="KEGG" id="chig:CH63R_14497"/>
<reference evidence="3" key="1">
    <citation type="journal article" date="2017" name="BMC Genomics">
        <title>Gapless genome assembly of Colletotrichum higginsianum reveals chromosome structure and association of transposable elements with secondary metabolite gene clusters.</title>
        <authorList>
            <person name="Dallery J.-F."/>
            <person name="Lapalu N."/>
            <person name="Zampounis A."/>
            <person name="Pigne S."/>
            <person name="Luyten I."/>
            <person name="Amselem J."/>
            <person name="Wittenberg A.H.J."/>
            <person name="Zhou S."/>
            <person name="de Queiroz M.V."/>
            <person name="Robin G.P."/>
            <person name="Auger A."/>
            <person name="Hainaut M."/>
            <person name="Henrissat B."/>
            <person name="Kim K.-T."/>
            <person name="Lee Y.-H."/>
            <person name="Lespinet O."/>
            <person name="Schwartz D.C."/>
            <person name="Thon M.R."/>
            <person name="O'Connell R.J."/>
        </authorList>
    </citation>
    <scope>NUCLEOTIDE SEQUENCE [LARGE SCALE GENOMIC DNA]</scope>
    <source>
        <strain evidence="3">IMI 349063</strain>
    </source>
</reference>
<dbReference type="VEuPathDB" id="FungiDB:CH63R_14497"/>
<proteinExistence type="predicted"/>
<dbReference type="AlphaFoldDB" id="A0A1B7XR11"/>
<gene>
    <name evidence="2" type="ORF">CH63R_14497</name>
</gene>
<evidence type="ECO:0000313" key="3">
    <source>
        <dbReference type="Proteomes" id="UP000092177"/>
    </source>
</evidence>
<comment type="caution">
    <text evidence="2">The sequence shown here is derived from an EMBL/GenBank/DDBJ whole genome shotgun (WGS) entry which is preliminary data.</text>
</comment>
<organism evidence="2 3">
    <name type="scientific">Colletotrichum higginsianum (strain IMI 349063)</name>
    <name type="common">Crucifer anthracnose fungus</name>
    <dbReference type="NCBI Taxonomy" id="759273"/>
    <lineage>
        <taxon>Eukaryota</taxon>
        <taxon>Fungi</taxon>
        <taxon>Dikarya</taxon>
        <taxon>Ascomycota</taxon>
        <taxon>Pezizomycotina</taxon>
        <taxon>Sordariomycetes</taxon>
        <taxon>Hypocreomycetidae</taxon>
        <taxon>Glomerellales</taxon>
        <taxon>Glomerellaceae</taxon>
        <taxon>Colletotrichum</taxon>
        <taxon>Colletotrichum destructivum species complex</taxon>
    </lineage>
</organism>
<protein>
    <submittedName>
        <fullName evidence="2">Uncharacterized protein</fullName>
    </submittedName>
</protein>
<feature type="region of interest" description="Disordered" evidence="1">
    <location>
        <begin position="19"/>
        <end position="48"/>
    </location>
</feature>